<dbReference type="Gene3D" id="1.20.120.1750">
    <property type="match status" value="1"/>
</dbReference>
<evidence type="ECO:0000259" key="9">
    <source>
        <dbReference type="PROSITE" id="PS51873"/>
    </source>
</evidence>
<evidence type="ECO:0000256" key="8">
    <source>
        <dbReference type="ARBA" id="ARBA00022833"/>
    </source>
</evidence>
<keyword evidence="6" id="KW-0863">Zinc-finger</keyword>
<keyword evidence="8" id="KW-0862">Zinc</keyword>
<dbReference type="GO" id="GO:0008270">
    <property type="term" value="F:zinc ion binding"/>
    <property type="evidence" value="ECO:0007669"/>
    <property type="project" value="UniProtKB-KW"/>
</dbReference>
<keyword evidence="12" id="KW-1185">Reference proteome</keyword>
<dbReference type="GO" id="GO:0016567">
    <property type="term" value="P:protein ubiquitination"/>
    <property type="evidence" value="ECO:0007669"/>
    <property type="project" value="InterPro"/>
</dbReference>
<evidence type="ECO:0000256" key="7">
    <source>
        <dbReference type="ARBA" id="ARBA00022786"/>
    </source>
</evidence>
<evidence type="ECO:0000313" key="12">
    <source>
        <dbReference type="Proteomes" id="UP000663829"/>
    </source>
</evidence>
<dbReference type="Pfam" id="PF22191">
    <property type="entry name" value="IBR_1"/>
    <property type="match status" value="1"/>
</dbReference>
<evidence type="ECO:0000256" key="3">
    <source>
        <dbReference type="ARBA" id="ARBA00022679"/>
    </source>
</evidence>
<dbReference type="Proteomes" id="UP000681722">
    <property type="component" value="Unassembled WGS sequence"/>
</dbReference>
<dbReference type="InterPro" id="IPR002867">
    <property type="entry name" value="IBR_dom"/>
</dbReference>
<evidence type="ECO:0000256" key="4">
    <source>
        <dbReference type="ARBA" id="ARBA00022723"/>
    </source>
</evidence>
<comment type="caution">
    <text evidence="10">The sequence shown here is derived from an EMBL/GenBank/DDBJ whole genome shotgun (WGS) entry which is preliminary data.</text>
</comment>
<keyword evidence="3" id="KW-0808">Transferase</keyword>
<reference evidence="10" key="1">
    <citation type="submission" date="2021-02" db="EMBL/GenBank/DDBJ databases">
        <authorList>
            <person name="Nowell W R."/>
        </authorList>
    </citation>
    <scope>NUCLEOTIDE SEQUENCE</scope>
</reference>
<keyword evidence="4" id="KW-0479">Metal-binding</keyword>
<dbReference type="EC" id="2.3.2.31" evidence="2"/>
<dbReference type="Pfam" id="PF01485">
    <property type="entry name" value="IBR"/>
    <property type="match status" value="1"/>
</dbReference>
<evidence type="ECO:0000256" key="6">
    <source>
        <dbReference type="ARBA" id="ARBA00022771"/>
    </source>
</evidence>
<dbReference type="SUPFAM" id="SSF57850">
    <property type="entry name" value="RING/U-box"/>
    <property type="match status" value="2"/>
</dbReference>
<dbReference type="AlphaFoldDB" id="A0A815CAK3"/>
<organism evidence="10 12">
    <name type="scientific">Didymodactylos carnosus</name>
    <dbReference type="NCBI Taxonomy" id="1234261"/>
    <lineage>
        <taxon>Eukaryota</taxon>
        <taxon>Metazoa</taxon>
        <taxon>Spiralia</taxon>
        <taxon>Gnathifera</taxon>
        <taxon>Rotifera</taxon>
        <taxon>Eurotatoria</taxon>
        <taxon>Bdelloidea</taxon>
        <taxon>Philodinida</taxon>
        <taxon>Philodinidae</taxon>
        <taxon>Didymodactylos</taxon>
    </lineage>
</organism>
<protein>
    <recommendedName>
        <fullName evidence="2">RBR-type E3 ubiquitin transferase</fullName>
        <ecNumber evidence="2">2.3.2.31</ecNumber>
    </recommendedName>
</protein>
<dbReference type="SMART" id="SM00647">
    <property type="entry name" value="IBR"/>
    <property type="match status" value="2"/>
</dbReference>
<feature type="domain" description="RING-type" evidence="9">
    <location>
        <begin position="63"/>
        <end position="291"/>
    </location>
</feature>
<evidence type="ECO:0000256" key="2">
    <source>
        <dbReference type="ARBA" id="ARBA00012251"/>
    </source>
</evidence>
<keyword evidence="5" id="KW-0677">Repeat</keyword>
<evidence type="ECO:0000313" key="10">
    <source>
        <dbReference type="EMBL" id="CAF1284642.1"/>
    </source>
</evidence>
<keyword evidence="7" id="KW-0833">Ubl conjugation pathway</keyword>
<dbReference type="InterPro" id="IPR031127">
    <property type="entry name" value="E3_UB_ligase_RBR"/>
</dbReference>
<dbReference type="EMBL" id="CAJOBC010029481">
    <property type="protein sequence ID" value="CAF4083312.1"/>
    <property type="molecule type" value="Genomic_DNA"/>
</dbReference>
<dbReference type="PANTHER" id="PTHR11685">
    <property type="entry name" value="RBR FAMILY RING FINGER AND IBR DOMAIN-CONTAINING"/>
    <property type="match status" value="1"/>
</dbReference>
<dbReference type="OrthoDB" id="1431934at2759"/>
<proteinExistence type="predicted"/>
<sequence>MLRRERTFTQFFDNYRPTTPAANEKSDGIILRLKKTCHLKPLLDVTQSANEQNNSEVSSSIVLKRVCAVCFKSKMMNKYQQKFSSNCSHVERTVCDRCLYDNIKAILLSNNSHINSTEIVKCPEPDCSTIFDYRSIKQILISKQDFELCEQYGKELVEHKIETLKGHIYCAHSKCGAAQQKTETGNIVTCFKCKKKTCSYHRVPWHQGMTCREYDEETRDDGHHKLRKWLEKNSKECPGPGCHYHIEKNDGCDHMTCLKCKHEFCYVCLADWKRIVSEGEKYHKMDCPYYNDETNED</sequence>
<accession>A0A815CAK3</accession>
<dbReference type="Proteomes" id="UP000663829">
    <property type="component" value="Unassembled WGS sequence"/>
</dbReference>
<evidence type="ECO:0000256" key="1">
    <source>
        <dbReference type="ARBA" id="ARBA00001798"/>
    </source>
</evidence>
<dbReference type="CDD" id="cd20335">
    <property type="entry name" value="BRcat_RBR"/>
    <property type="match status" value="1"/>
</dbReference>
<evidence type="ECO:0000256" key="5">
    <source>
        <dbReference type="ARBA" id="ARBA00022737"/>
    </source>
</evidence>
<dbReference type="PROSITE" id="PS51873">
    <property type="entry name" value="TRIAD"/>
    <property type="match status" value="1"/>
</dbReference>
<dbReference type="EMBL" id="CAJNOQ010011762">
    <property type="protein sequence ID" value="CAF1284642.1"/>
    <property type="molecule type" value="Genomic_DNA"/>
</dbReference>
<name>A0A815CAK3_9BILA</name>
<dbReference type="InterPro" id="IPR044066">
    <property type="entry name" value="TRIAD_supradom"/>
</dbReference>
<dbReference type="InterPro" id="IPR017907">
    <property type="entry name" value="Znf_RING_CS"/>
</dbReference>
<gene>
    <name evidence="10" type="ORF">GPM918_LOCUS27727</name>
    <name evidence="11" type="ORF">SRO942_LOCUS28098</name>
</gene>
<dbReference type="PROSITE" id="PS00518">
    <property type="entry name" value="ZF_RING_1"/>
    <property type="match status" value="1"/>
</dbReference>
<dbReference type="GO" id="GO:0061630">
    <property type="term" value="F:ubiquitin protein ligase activity"/>
    <property type="evidence" value="ECO:0007669"/>
    <property type="project" value="UniProtKB-EC"/>
</dbReference>
<evidence type="ECO:0000313" key="11">
    <source>
        <dbReference type="EMBL" id="CAF4083312.1"/>
    </source>
</evidence>
<comment type="catalytic activity">
    <reaction evidence="1">
        <text>[E2 ubiquitin-conjugating enzyme]-S-ubiquitinyl-L-cysteine + [acceptor protein]-L-lysine = [E2 ubiquitin-conjugating enzyme]-L-cysteine + [acceptor protein]-N(6)-ubiquitinyl-L-lysine.</text>
        <dbReference type="EC" id="2.3.2.31"/>
    </reaction>
</comment>